<evidence type="ECO:0000313" key="5">
    <source>
        <dbReference type="Proteomes" id="UP000503330"/>
    </source>
</evidence>
<sequence length="374" mass="42536">MEGVSTMKQKKLVVHFGAGALGRGLVVPMLYDSGCRIVLADTNPMLIEKMKDAKSYTLDVSDDEQQRLHTIKIEDIVSPVTDEAMLLAYLHICDAVTTSVRRENLIHVAKVLAMAWGTESDSRRMVLCCENVEGVGAYFHSLLMDYAKNEQQRKNLSVIRIPDTIVDRICAAGSTIMEVTSESFHECSVDADVVTDTGIAKIPSLTNIRSHFYRKRYLLNTYADAMAFLALEKQHTYLYEAAKDEEIQNRLDPYIRLLIQLLKAKYGIAMNESEHWFQLYRKRLSNPEIPRELHTVARSLWSKMTLSERFICPLIELIHLHIDVSDGLAVIQEIIESQAGREGLTDDEVHKKLQDLWGGTEYGRKLLEMFIALE</sequence>
<dbReference type="SUPFAM" id="SSF51735">
    <property type="entry name" value="NAD(P)-binding Rossmann-fold domains"/>
    <property type="match status" value="1"/>
</dbReference>
<dbReference type="InterPro" id="IPR013131">
    <property type="entry name" value="Mannitol_DH_N"/>
</dbReference>
<dbReference type="PANTHER" id="PTHR30524">
    <property type="entry name" value="MANNITOL-1-PHOSPHATE 5-DEHYDROGENASE"/>
    <property type="match status" value="1"/>
</dbReference>
<dbReference type="GO" id="GO:0019592">
    <property type="term" value="P:mannitol catabolic process"/>
    <property type="evidence" value="ECO:0007669"/>
    <property type="project" value="TreeGrafter"/>
</dbReference>
<dbReference type="SUPFAM" id="SSF48179">
    <property type="entry name" value="6-phosphogluconate dehydrogenase C-terminal domain-like"/>
    <property type="match status" value="1"/>
</dbReference>
<dbReference type="InterPro" id="IPR000669">
    <property type="entry name" value="Mannitol_DH"/>
</dbReference>
<evidence type="ECO:0000259" key="3">
    <source>
        <dbReference type="Pfam" id="PF01232"/>
    </source>
</evidence>
<keyword evidence="1" id="KW-0560">Oxidoreductase</keyword>
<protein>
    <submittedName>
        <fullName evidence="4">Mannitol dehydrogenase</fullName>
    </submittedName>
</protein>
<dbReference type="PANTHER" id="PTHR30524:SF0">
    <property type="entry name" value="ALTRONATE OXIDOREDUCTASE-RELATED"/>
    <property type="match status" value="1"/>
</dbReference>
<dbReference type="EMBL" id="CP048838">
    <property type="protein sequence ID" value="QJA04904.1"/>
    <property type="molecule type" value="Genomic_DNA"/>
</dbReference>
<evidence type="ECO:0000313" key="4">
    <source>
        <dbReference type="EMBL" id="QJA04904.1"/>
    </source>
</evidence>
<dbReference type="Gene3D" id="1.10.1040.10">
    <property type="entry name" value="N-(1-d-carboxylethyl)-l-norvaline Dehydrogenase, domain 2"/>
    <property type="match status" value="1"/>
</dbReference>
<dbReference type="InterPro" id="IPR036291">
    <property type="entry name" value="NAD(P)-bd_dom_sf"/>
</dbReference>
<reference evidence="4 5" key="1">
    <citation type="submission" date="2020-02" db="EMBL/GenBank/DDBJ databases">
        <authorList>
            <person name="Kociolek L.K."/>
            <person name="Ozer E.A."/>
        </authorList>
    </citation>
    <scope>NUCLEOTIDE SEQUENCE [LARGE SCALE GENOMIC DNA]</scope>
    <source>
        <strain evidence="4 5">ATCC 14501</strain>
    </source>
</reference>
<dbReference type="InterPro" id="IPR013328">
    <property type="entry name" value="6PGD_dom2"/>
</dbReference>
<dbReference type="AlphaFoldDB" id="A0AAP9SGD4"/>
<dbReference type="Proteomes" id="UP000503330">
    <property type="component" value="Chromosome"/>
</dbReference>
<dbReference type="Gene3D" id="3.40.50.720">
    <property type="entry name" value="NAD(P)-binding Rossmann-like Domain"/>
    <property type="match status" value="1"/>
</dbReference>
<gene>
    <name evidence="4" type="ORF">G4D54_21940</name>
</gene>
<name>A0AAP9SGD4_CLOIN</name>
<dbReference type="Pfam" id="PF01232">
    <property type="entry name" value="Mannitol_dh"/>
    <property type="match status" value="1"/>
</dbReference>
<dbReference type="PRINTS" id="PR00084">
    <property type="entry name" value="MTLDHDRGNASE"/>
</dbReference>
<dbReference type="InterPro" id="IPR008927">
    <property type="entry name" value="6-PGluconate_DH-like_C_sf"/>
</dbReference>
<dbReference type="GO" id="GO:0005829">
    <property type="term" value="C:cytosol"/>
    <property type="evidence" value="ECO:0007669"/>
    <property type="project" value="TreeGrafter"/>
</dbReference>
<accession>A0AAP9SGD4</accession>
<comment type="catalytic activity">
    <reaction evidence="2">
        <text>D-mannitol 1-phosphate + NAD(+) = beta-D-fructose 6-phosphate + NADH + H(+)</text>
        <dbReference type="Rhea" id="RHEA:19661"/>
        <dbReference type="ChEBI" id="CHEBI:15378"/>
        <dbReference type="ChEBI" id="CHEBI:57540"/>
        <dbReference type="ChEBI" id="CHEBI:57634"/>
        <dbReference type="ChEBI" id="CHEBI:57945"/>
        <dbReference type="ChEBI" id="CHEBI:61381"/>
        <dbReference type="EC" id="1.1.1.17"/>
    </reaction>
</comment>
<evidence type="ECO:0000256" key="2">
    <source>
        <dbReference type="ARBA" id="ARBA00048615"/>
    </source>
</evidence>
<organism evidence="4 5">
    <name type="scientific">Clostridium innocuum</name>
    <dbReference type="NCBI Taxonomy" id="1522"/>
    <lineage>
        <taxon>Bacteria</taxon>
        <taxon>Bacillati</taxon>
        <taxon>Bacillota</taxon>
        <taxon>Clostridia</taxon>
        <taxon>Eubacteriales</taxon>
        <taxon>Clostridiaceae</taxon>
        <taxon>Clostridium</taxon>
    </lineage>
</organism>
<proteinExistence type="predicted"/>
<feature type="domain" description="Mannitol dehydrogenase N-terminal" evidence="3">
    <location>
        <begin position="13"/>
        <end position="191"/>
    </location>
</feature>
<evidence type="ECO:0000256" key="1">
    <source>
        <dbReference type="ARBA" id="ARBA00023002"/>
    </source>
</evidence>
<dbReference type="GO" id="GO:0008926">
    <property type="term" value="F:mannitol-1-phosphate 5-dehydrogenase activity"/>
    <property type="evidence" value="ECO:0007669"/>
    <property type="project" value="UniProtKB-EC"/>
</dbReference>